<accession>A0A6A7K3Z4</accession>
<name>A0A6A7K3Z4_LACHE</name>
<dbReference type="EMBL" id="WHOE01000131">
    <property type="protein sequence ID" value="MPW15138.1"/>
    <property type="molecule type" value="Genomic_DNA"/>
</dbReference>
<organism evidence="1 2">
    <name type="scientific">Lactobacillus helveticus</name>
    <name type="common">Lactobacillus suntoryeus</name>
    <dbReference type="NCBI Taxonomy" id="1587"/>
    <lineage>
        <taxon>Bacteria</taxon>
        <taxon>Bacillati</taxon>
        <taxon>Bacillota</taxon>
        <taxon>Bacilli</taxon>
        <taxon>Lactobacillales</taxon>
        <taxon>Lactobacillaceae</taxon>
        <taxon>Lactobacillus</taxon>
    </lineage>
</organism>
<protein>
    <recommendedName>
        <fullName evidence="3">DNA helicase</fullName>
    </recommendedName>
</protein>
<dbReference type="RefSeq" id="WP_152724573.1">
    <property type="nucleotide sequence ID" value="NZ_WCGW01000123.1"/>
</dbReference>
<comment type="caution">
    <text evidence="1">The sequence shown here is derived from an EMBL/GenBank/DDBJ whole genome shotgun (WGS) entry which is preliminary data.</text>
</comment>
<gene>
    <name evidence="1" type="ORF">GDZ32_10250</name>
</gene>
<evidence type="ECO:0000313" key="1">
    <source>
        <dbReference type="EMBL" id="MPW15138.1"/>
    </source>
</evidence>
<proteinExistence type="predicted"/>
<reference evidence="1 2" key="1">
    <citation type="submission" date="2019-10" db="EMBL/GenBank/DDBJ databases">
        <title>Draft genome sequences of Lactobacillus strains.</title>
        <authorList>
            <person name="Cho G.-S."/>
            <person name="Fagbemigun O."/>
            <person name="Brinks E."/>
            <person name="Franz C.M.A.P."/>
        </authorList>
    </citation>
    <scope>NUCLEOTIDE SEQUENCE [LARGE SCALE GENOMIC DNA]</scope>
    <source>
        <strain evidence="1 2">313</strain>
    </source>
</reference>
<evidence type="ECO:0008006" key="3">
    <source>
        <dbReference type="Google" id="ProtNLM"/>
    </source>
</evidence>
<dbReference type="InterPro" id="IPR027417">
    <property type="entry name" value="P-loop_NTPase"/>
</dbReference>
<sequence>MKKVKFYLAKAGSGKSYFATNLNKELENKHVLFVTYTNMNMQVLIKYLRKSPLNFKSKKVENWNEFLTNNFLMPYRKNYLKILKIDNFSGISWERSAWKSMSYVDNENNLFGYKCSKLLELDRALFTQACKRLSRFYDYIVIDEFQDITGYDINFLSDLMSITKQEFLKFILFGDVYQSNVQGTNTTMLIEGIKDIADEKRFVQDKYGKDIEIDRKTLEKSRRIGIGVSKFINQYLHIEIGAYDKNKARVFPGNINQIPVTKNQIQGIFQKVDRILVYNKKSLKAPYKEFKDKCINWGYSKGETYEGPIAVVLTKGIYEKLNAKQDLRKISVCTFTKFYVALTRSRSSVYLVYLK</sequence>
<evidence type="ECO:0000313" key="2">
    <source>
        <dbReference type="Proteomes" id="UP000430466"/>
    </source>
</evidence>
<dbReference type="Proteomes" id="UP000430466">
    <property type="component" value="Unassembled WGS sequence"/>
</dbReference>
<dbReference type="Gene3D" id="3.40.50.300">
    <property type="entry name" value="P-loop containing nucleotide triphosphate hydrolases"/>
    <property type="match status" value="1"/>
</dbReference>
<dbReference type="AlphaFoldDB" id="A0A6A7K3Z4"/>
<dbReference type="SUPFAM" id="SSF52540">
    <property type="entry name" value="P-loop containing nucleoside triphosphate hydrolases"/>
    <property type="match status" value="1"/>
</dbReference>